<dbReference type="Pfam" id="PF05050">
    <property type="entry name" value="Methyltransf_21"/>
    <property type="match status" value="1"/>
</dbReference>
<proteinExistence type="predicted"/>
<dbReference type="PANTHER" id="PTHR34203">
    <property type="entry name" value="METHYLTRANSFERASE, FKBM FAMILY PROTEIN"/>
    <property type="match status" value="1"/>
</dbReference>
<dbReference type="EMBL" id="MDEO01000036">
    <property type="protein sequence ID" value="OCX13274.1"/>
    <property type="molecule type" value="Genomic_DNA"/>
</dbReference>
<dbReference type="NCBIfam" id="TIGR01444">
    <property type="entry name" value="fkbM_fam"/>
    <property type="match status" value="1"/>
</dbReference>
<evidence type="ECO:0000313" key="2">
    <source>
        <dbReference type="EMBL" id="OCX13274.1"/>
    </source>
</evidence>
<dbReference type="AlphaFoldDB" id="A0A1C2DET2"/>
<feature type="domain" description="Methyltransferase FkbM" evidence="1">
    <location>
        <begin position="69"/>
        <end position="236"/>
    </location>
</feature>
<dbReference type="InterPro" id="IPR006342">
    <property type="entry name" value="FkbM_mtfrase"/>
</dbReference>
<dbReference type="STRING" id="1566387.QV13_27570"/>
<protein>
    <recommendedName>
        <fullName evidence="1">Methyltransferase FkbM domain-containing protein</fullName>
    </recommendedName>
</protein>
<keyword evidence="3" id="KW-1185">Reference proteome</keyword>
<evidence type="ECO:0000259" key="1">
    <source>
        <dbReference type="Pfam" id="PF05050"/>
    </source>
</evidence>
<sequence length="269" mass="30148">MRLTEFFYLLGLKPSARVYGHSTETVHLEKDGEVKFALWRNPRFNGFEILQSEIDELRTFISDGDVAIDIGAHCGDTALPMALACGPNGFVLAFEPNPFVFSILASNAILNPGKYNIVAFPYAVTNQDEALVFKYNGPDFPNGGDKHGSSVWKHGSTYSLPVEGRRIGPMIRARLGEKVSKLRYIKTDIEGHDLSALKSIEDLVDEARPRVKSEVNVHNTPEERRALYRFFAEKGYAVHLVEQSTLFGRKLAENDMASIRHFDIFAVPE</sequence>
<dbReference type="Gene3D" id="3.40.50.150">
    <property type="entry name" value="Vaccinia Virus protein VP39"/>
    <property type="match status" value="1"/>
</dbReference>
<dbReference type="InterPro" id="IPR052514">
    <property type="entry name" value="SAM-dependent_MTase"/>
</dbReference>
<comment type="caution">
    <text evidence="2">The sequence shown here is derived from an EMBL/GenBank/DDBJ whole genome shotgun (WGS) entry which is preliminary data.</text>
</comment>
<dbReference type="Proteomes" id="UP000094412">
    <property type="component" value="Unassembled WGS sequence"/>
</dbReference>
<dbReference type="PANTHER" id="PTHR34203:SF15">
    <property type="entry name" value="SLL1173 PROTEIN"/>
    <property type="match status" value="1"/>
</dbReference>
<dbReference type="OrthoDB" id="9814604at2"/>
<reference evidence="2 3" key="1">
    <citation type="submission" date="2016-08" db="EMBL/GenBank/DDBJ databases">
        <title>Whole genome sequence of Mesorhizobium sp. strain UASWS1009 isolated from industrial sewage.</title>
        <authorList>
            <person name="Crovadore J."/>
            <person name="Calmin G."/>
            <person name="Chablais R."/>
            <person name="Cochard B."/>
            <person name="Lefort F."/>
        </authorList>
    </citation>
    <scope>NUCLEOTIDE SEQUENCE [LARGE SCALE GENOMIC DNA]</scope>
    <source>
        <strain evidence="2 3">UASWS1009</strain>
    </source>
</reference>
<accession>A0A1C2DET2</accession>
<dbReference type="SUPFAM" id="SSF53335">
    <property type="entry name" value="S-adenosyl-L-methionine-dependent methyltransferases"/>
    <property type="match status" value="1"/>
</dbReference>
<gene>
    <name evidence="2" type="ORF">QV13_27570</name>
</gene>
<dbReference type="InterPro" id="IPR029063">
    <property type="entry name" value="SAM-dependent_MTases_sf"/>
</dbReference>
<organism evidence="2 3">
    <name type="scientific">Mesorhizobium hungaricum</name>
    <dbReference type="NCBI Taxonomy" id="1566387"/>
    <lineage>
        <taxon>Bacteria</taxon>
        <taxon>Pseudomonadati</taxon>
        <taxon>Pseudomonadota</taxon>
        <taxon>Alphaproteobacteria</taxon>
        <taxon>Hyphomicrobiales</taxon>
        <taxon>Phyllobacteriaceae</taxon>
        <taxon>Mesorhizobium</taxon>
    </lineage>
</organism>
<name>A0A1C2DET2_9HYPH</name>
<evidence type="ECO:0000313" key="3">
    <source>
        <dbReference type="Proteomes" id="UP000094412"/>
    </source>
</evidence>
<dbReference type="RefSeq" id="WP_024923083.1">
    <property type="nucleotide sequence ID" value="NZ_MDEO01000036.1"/>
</dbReference>